<dbReference type="PROSITE" id="PS50082">
    <property type="entry name" value="WD_REPEATS_2"/>
    <property type="match status" value="1"/>
</dbReference>
<dbReference type="InterPro" id="IPR036322">
    <property type="entry name" value="WD40_repeat_dom_sf"/>
</dbReference>
<dbReference type="SUPFAM" id="SSF50998">
    <property type="entry name" value="Quinoprotein alcohol dehydrogenase-like"/>
    <property type="match status" value="1"/>
</dbReference>
<dbReference type="AlphaFoldDB" id="A0A0S4JU63"/>
<dbReference type="EMBL" id="CYKH01002092">
    <property type="protein sequence ID" value="CUG92914.1"/>
    <property type="molecule type" value="Genomic_DNA"/>
</dbReference>
<dbReference type="PANTHER" id="PTHR47467:SF1">
    <property type="entry name" value="WD40 REPEAT-CONTAINING PROTEIN"/>
    <property type="match status" value="1"/>
</dbReference>
<dbReference type="PANTHER" id="PTHR47467">
    <property type="entry name" value="OS01G0867200 PROTEIN"/>
    <property type="match status" value="1"/>
</dbReference>
<evidence type="ECO:0000256" key="1">
    <source>
        <dbReference type="PROSITE-ProRule" id="PRU00221"/>
    </source>
</evidence>
<dbReference type="Gene3D" id="2.130.10.10">
    <property type="entry name" value="YVTN repeat-like/Quinoprotein amine dehydrogenase"/>
    <property type="match status" value="1"/>
</dbReference>
<evidence type="ECO:0000313" key="2">
    <source>
        <dbReference type="EMBL" id="CUG92914.1"/>
    </source>
</evidence>
<evidence type="ECO:0000313" key="3">
    <source>
        <dbReference type="Proteomes" id="UP000051952"/>
    </source>
</evidence>
<dbReference type="InterPro" id="IPR001680">
    <property type="entry name" value="WD40_rpt"/>
</dbReference>
<dbReference type="Proteomes" id="UP000051952">
    <property type="component" value="Unassembled WGS sequence"/>
</dbReference>
<dbReference type="InterPro" id="IPR011047">
    <property type="entry name" value="Quinoprotein_ADH-like_sf"/>
</dbReference>
<dbReference type="VEuPathDB" id="TriTrypDB:BSAL_02870"/>
<dbReference type="InterPro" id="IPR015943">
    <property type="entry name" value="WD40/YVTN_repeat-like_dom_sf"/>
</dbReference>
<feature type="repeat" description="WD" evidence="1">
    <location>
        <begin position="382"/>
        <end position="404"/>
    </location>
</feature>
<sequence length="517" mass="55189">MLPRLPMVLKQQRRPLKWARLSNYSIASVLCITRRSERLLSPAVVAPENVRGETVTKNMQGVLGLVHVVFHVSWLLQSFLRKKVISFKEQMALEHPRVQRLWNAEALGSASPSLLAFTSSPSAATTSSHPPSTAPYVPRTSAILHASVRDSSAVVVDVWMPDKRTGQQLVRVTTTGPSSTGGGVTAAPTVTSSTATIPSNRRIHAMTMPIAASGITLVADDIGNVFQLKTEDESIAKRHRTENAASTSTHHAQQWTLSLSASQHAPQRGCLPAYGAAGGWVGLLAQGDSQAICSREHFLDSRIFDTEISAIVKSIQHMHGPTALTAVTALGSNSVVFAEGPLLAAYDSRLPSAKSAVNRSSLPVAAAFSHVVDLGPQRPHEIATCSSDRSVIIWDVRNWTRVTTLSAVLKYATMSTTPLSGGKFLVCSGVDSEVRVCSTAPIVGKAQQQQPIDSEATTIPAVSSFRNRVNETEHCESTWHGSWTSDATGSVAIGMAITGEVYVARSIVAPSGAAEEL</sequence>
<dbReference type="SUPFAM" id="SSF50978">
    <property type="entry name" value="WD40 repeat-like"/>
    <property type="match status" value="1"/>
</dbReference>
<keyword evidence="3" id="KW-1185">Reference proteome</keyword>
<dbReference type="OrthoDB" id="249710at2759"/>
<accession>A0A0S4JU63</accession>
<gene>
    <name evidence="2" type="ORF">BSAL_02870</name>
</gene>
<organism evidence="2 3">
    <name type="scientific">Bodo saltans</name>
    <name type="common">Flagellated protozoan</name>
    <dbReference type="NCBI Taxonomy" id="75058"/>
    <lineage>
        <taxon>Eukaryota</taxon>
        <taxon>Discoba</taxon>
        <taxon>Euglenozoa</taxon>
        <taxon>Kinetoplastea</taxon>
        <taxon>Metakinetoplastina</taxon>
        <taxon>Eubodonida</taxon>
        <taxon>Bodonidae</taxon>
        <taxon>Bodo</taxon>
    </lineage>
</organism>
<reference evidence="3" key="1">
    <citation type="submission" date="2015-09" db="EMBL/GenBank/DDBJ databases">
        <authorList>
            <consortium name="Pathogen Informatics"/>
        </authorList>
    </citation>
    <scope>NUCLEOTIDE SEQUENCE [LARGE SCALE GENOMIC DNA]</scope>
    <source>
        <strain evidence="3">Lake Konstanz</strain>
    </source>
</reference>
<proteinExistence type="predicted"/>
<protein>
    <submittedName>
        <fullName evidence="2">Uncharacterized protein</fullName>
    </submittedName>
</protein>
<keyword evidence="1" id="KW-0853">WD repeat</keyword>
<name>A0A0S4JU63_BODSA</name>